<keyword evidence="4 5" id="KW-0067">ATP-binding</keyword>
<dbReference type="PANTHER" id="PTHR11070:SF2">
    <property type="entry name" value="ATP-DEPENDENT DNA HELICASE SRS2"/>
    <property type="match status" value="1"/>
</dbReference>
<gene>
    <name evidence="7" type="ORF">LD38_15170</name>
</gene>
<dbReference type="PANTHER" id="PTHR11070">
    <property type="entry name" value="UVRD / RECB / PCRA DNA HELICASE FAMILY MEMBER"/>
    <property type="match status" value="1"/>
</dbReference>
<evidence type="ECO:0000313" key="7">
    <source>
        <dbReference type="EMBL" id="PWE82595.1"/>
    </source>
</evidence>
<dbReference type="SUPFAM" id="SSF52540">
    <property type="entry name" value="P-loop containing nucleoside triphosphate hydrolases"/>
    <property type="match status" value="1"/>
</dbReference>
<dbReference type="InterPro" id="IPR000212">
    <property type="entry name" value="DNA_helicase_UvrD/REP"/>
</dbReference>
<evidence type="ECO:0000259" key="6">
    <source>
        <dbReference type="PROSITE" id="PS51198"/>
    </source>
</evidence>
<protein>
    <recommendedName>
        <fullName evidence="6">UvrD-like helicase ATP-binding domain-containing protein</fullName>
    </recommendedName>
</protein>
<feature type="domain" description="UvrD-like helicase ATP-binding" evidence="6">
    <location>
        <begin position="1"/>
        <end position="246"/>
    </location>
</feature>
<keyword evidence="1 5" id="KW-0547">Nucleotide-binding</keyword>
<dbReference type="EMBL" id="JRFS01000042">
    <property type="protein sequence ID" value="PWE82595.1"/>
    <property type="molecule type" value="Genomic_DNA"/>
</dbReference>
<proteinExistence type="predicted"/>
<sequence>MAGKIKNNKHLINAPAGSGKTTYIRNELKSICLNNPESRILCITYTNRAADELKKNLEGANITVSTIHSYINDLISPFYSHKEVLDLYWEIYAEKIKNRIKNVTNDENIKKSNQYYIEKYGELTEKAVQENISELSYGETPFTSLYTGKLSHDDLLMFANKLIKRYPILLRKIGDKYNYIFIDEYQDTSAYVLDIFYDAVENRENIQIYLFGDRMQQIYKNYDGSFEERLKKFDTSDQLGTNFRSIGKIVSILNNIYNDALFKQYSTENNIDVVPDIMPQVIISSNTQECIYELQKEFPEILTLYLMNKEKYQEIGAQNLYNAYENMEKYSFGRKYSPTDILSDMSSDNPDILMKFLFLLNNIMSFYANENYGMVISLCKKESKYFDSSQFKIKKHTDKQRIKSKFDKIQAEYEKEGCLIRDIVECLFANGFIPEAVKNDFEESTEYQSVLDIKVIEVKNLARYLNMPHISTQHGVKGESHSSVIFMASDNNSTPNVRMYPFFELWSNLEFSLPQFETLFYSYNRMIEKVEAELGMKISELTAETHNKSEKNKAILVRYSNEVLEKYQGNILFDALCKDDFISYLAKQNVGNAKKIFKITKMEGILTAYKLFYVGCSRARKNLIVVVDAYKVNRFKEAFMNKMKEIGFSVFCK</sequence>
<dbReference type="GO" id="GO:0016787">
    <property type="term" value="F:hydrolase activity"/>
    <property type="evidence" value="ECO:0007669"/>
    <property type="project" value="UniProtKB-UniRule"/>
</dbReference>
<dbReference type="RefSeq" id="WP_109258738.1">
    <property type="nucleotide sequence ID" value="NZ_JRFS01000042.1"/>
</dbReference>
<dbReference type="Gene3D" id="3.40.50.300">
    <property type="entry name" value="P-loop containing nucleotide triphosphate hydrolases"/>
    <property type="match status" value="2"/>
</dbReference>
<dbReference type="GO" id="GO:0043138">
    <property type="term" value="F:3'-5' DNA helicase activity"/>
    <property type="evidence" value="ECO:0007669"/>
    <property type="project" value="TreeGrafter"/>
</dbReference>
<dbReference type="Proteomes" id="UP000245905">
    <property type="component" value="Unassembled WGS sequence"/>
</dbReference>
<evidence type="ECO:0000256" key="5">
    <source>
        <dbReference type="PROSITE-ProRule" id="PRU00560"/>
    </source>
</evidence>
<dbReference type="Pfam" id="PF00580">
    <property type="entry name" value="UvrD-helicase"/>
    <property type="match status" value="1"/>
</dbReference>
<dbReference type="InterPro" id="IPR014016">
    <property type="entry name" value="UvrD-like_ATP-bd"/>
</dbReference>
<dbReference type="InterPro" id="IPR027417">
    <property type="entry name" value="P-loop_NTPase"/>
</dbReference>
<evidence type="ECO:0000256" key="2">
    <source>
        <dbReference type="ARBA" id="ARBA00022801"/>
    </source>
</evidence>
<keyword evidence="3 5" id="KW-0347">Helicase</keyword>
<evidence type="ECO:0000256" key="1">
    <source>
        <dbReference type="ARBA" id="ARBA00022741"/>
    </source>
</evidence>
<evidence type="ECO:0000313" key="8">
    <source>
        <dbReference type="Proteomes" id="UP000245905"/>
    </source>
</evidence>
<dbReference type="PROSITE" id="PS51198">
    <property type="entry name" value="UVRD_HELICASE_ATP_BIND"/>
    <property type="match status" value="1"/>
</dbReference>
<organism evidence="7 8">
    <name type="scientific">Agathobacter rectalis</name>
    <dbReference type="NCBI Taxonomy" id="39491"/>
    <lineage>
        <taxon>Bacteria</taxon>
        <taxon>Bacillati</taxon>
        <taxon>Bacillota</taxon>
        <taxon>Clostridia</taxon>
        <taxon>Lachnospirales</taxon>
        <taxon>Lachnospiraceae</taxon>
        <taxon>Agathobacter</taxon>
    </lineage>
</organism>
<feature type="binding site" evidence="5">
    <location>
        <begin position="14"/>
        <end position="21"/>
    </location>
    <ligand>
        <name>ATP</name>
        <dbReference type="ChEBI" id="CHEBI:30616"/>
    </ligand>
</feature>
<evidence type="ECO:0000256" key="3">
    <source>
        <dbReference type="ARBA" id="ARBA00022806"/>
    </source>
</evidence>
<dbReference type="GO" id="GO:0000725">
    <property type="term" value="P:recombinational repair"/>
    <property type="evidence" value="ECO:0007669"/>
    <property type="project" value="TreeGrafter"/>
</dbReference>
<evidence type="ECO:0000256" key="4">
    <source>
        <dbReference type="ARBA" id="ARBA00022840"/>
    </source>
</evidence>
<name>A0A2U2EDK9_9FIRM</name>
<dbReference type="AlphaFoldDB" id="A0A2U2EDK9"/>
<keyword evidence="2 5" id="KW-0378">Hydrolase</keyword>
<comment type="caution">
    <text evidence="7">The sequence shown here is derived from an EMBL/GenBank/DDBJ whole genome shotgun (WGS) entry which is preliminary data.</text>
</comment>
<dbReference type="GO" id="GO:0005524">
    <property type="term" value="F:ATP binding"/>
    <property type="evidence" value="ECO:0007669"/>
    <property type="project" value="UniProtKB-UniRule"/>
</dbReference>
<reference evidence="7 8" key="1">
    <citation type="submission" date="2014-09" db="EMBL/GenBank/DDBJ databases">
        <title>Butyrate-producing bacteria isolated from human gut.</title>
        <authorList>
            <person name="Zhang Q."/>
            <person name="Zhao L."/>
        </authorList>
    </citation>
    <scope>NUCLEOTIDE SEQUENCE [LARGE SCALE GENOMIC DNA]</scope>
    <source>
        <strain evidence="7 8">R22</strain>
    </source>
</reference>
<accession>A0A2U2EDK9</accession>
<dbReference type="GO" id="GO:0003677">
    <property type="term" value="F:DNA binding"/>
    <property type="evidence" value="ECO:0007669"/>
    <property type="project" value="InterPro"/>
</dbReference>